<comment type="caution">
    <text evidence="5">The sequence shown here is derived from an EMBL/GenBank/DDBJ whole genome shotgun (WGS) entry which is preliminary data.</text>
</comment>
<dbReference type="GO" id="GO:0010181">
    <property type="term" value="F:FMN binding"/>
    <property type="evidence" value="ECO:0007669"/>
    <property type="project" value="InterPro"/>
</dbReference>
<dbReference type="InterPro" id="IPR026816">
    <property type="entry name" value="Flavodoxin_dom"/>
</dbReference>
<evidence type="ECO:0000256" key="1">
    <source>
        <dbReference type="ARBA" id="ARBA00001917"/>
    </source>
</evidence>
<dbReference type="PROSITE" id="PS50902">
    <property type="entry name" value="FLAVODOXIN_LIKE"/>
    <property type="match status" value="1"/>
</dbReference>
<dbReference type="PANTHER" id="PTHR38030">
    <property type="entry name" value="PROTOPORPHYRINOGEN IX DEHYDROGENASE [MENAQUINONE]"/>
    <property type="match status" value="1"/>
</dbReference>
<dbReference type="EMBL" id="JAESVP010000003">
    <property type="protein sequence ID" value="MBL4927813.1"/>
    <property type="molecule type" value="Genomic_DNA"/>
</dbReference>
<reference evidence="5" key="1">
    <citation type="submission" date="2021-01" db="EMBL/GenBank/DDBJ databases">
        <title>Genome seq and assembly of Tabrizicola sp. KVB23.</title>
        <authorList>
            <person name="Chhetri G."/>
        </authorList>
    </citation>
    <scope>NUCLEOTIDE SEQUENCE</scope>
    <source>
        <strain evidence="5">KVB23</strain>
    </source>
</reference>
<dbReference type="InterPro" id="IPR029039">
    <property type="entry name" value="Flavoprotein-like_sf"/>
</dbReference>
<accession>A0A8J7MPU6</accession>
<proteinExistence type="predicted"/>
<evidence type="ECO:0000256" key="3">
    <source>
        <dbReference type="ARBA" id="ARBA00022643"/>
    </source>
</evidence>
<dbReference type="SUPFAM" id="SSF52218">
    <property type="entry name" value="Flavoproteins"/>
    <property type="match status" value="1"/>
</dbReference>
<sequence>MRILVLYATTDGQTRKIARHVMTVLSGIGLGVELLNVTEAEGLDLSRYDRAVLAGSLHAGGYQPALAGFAKAHAAALNAMPTLFLAVSLSAAGDDVQDWQGLNDCLQRFLAETGWTPGYIEHVAGAFRFSEYGYFRAWAMRRIAAVKDPAVQAGQDKEYTDWAALDRVVLGWVA</sequence>
<comment type="cofactor">
    <cofactor evidence="1">
        <name>FMN</name>
        <dbReference type="ChEBI" id="CHEBI:58210"/>
    </cofactor>
</comment>
<protein>
    <submittedName>
        <fullName evidence="5">Protoporphyrinogen oxidase</fullName>
    </submittedName>
</protein>
<dbReference type="InterPro" id="IPR001226">
    <property type="entry name" value="Flavodoxin_CS"/>
</dbReference>
<name>A0A8J7MPU6_9RHOB</name>
<evidence type="ECO:0000259" key="4">
    <source>
        <dbReference type="PROSITE" id="PS50902"/>
    </source>
</evidence>
<dbReference type="PANTHER" id="PTHR38030:SF2">
    <property type="entry name" value="PROTOPORPHYRINOGEN IX DEHYDROGENASE [QUINONE]"/>
    <property type="match status" value="1"/>
</dbReference>
<dbReference type="Gene3D" id="3.40.50.360">
    <property type="match status" value="1"/>
</dbReference>
<dbReference type="GO" id="GO:0006783">
    <property type="term" value="P:heme biosynthetic process"/>
    <property type="evidence" value="ECO:0007669"/>
    <property type="project" value="TreeGrafter"/>
</dbReference>
<evidence type="ECO:0000313" key="5">
    <source>
        <dbReference type="EMBL" id="MBL4927813.1"/>
    </source>
</evidence>
<evidence type="ECO:0000256" key="2">
    <source>
        <dbReference type="ARBA" id="ARBA00022630"/>
    </source>
</evidence>
<dbReference type="Pfam" id="PF12724">
    <property type="entry name" value="Flavodoxin_5"/>
    <property type="match status" value="1"/>
</dbReference>
<dbReference type="Proteomes" id="UP000619033">
    <property type="component" value="Unassembled WGS sequence"/>
</dbReference>
<evidence type="ECO:0000313" key="6">
    <source>
        <dbReference type="Proteomes" id="UP000619033"/>
    </source>
</evidence>
<keyword evidence="3" id="KW-0288">FMN</keyword>
<dbReference type="PROSITE" id="PS00201">
    <property type="entry name" value="FLAVODOXIN"/>
    <property type="match status" value="1"/>
</dbReference>
<dbReference type="GO" id="GO:0009055">
    <property type="term" value="F:electron transfer activity"/>
    <property type="evidence" value="ECO:0007669"/>
    <property type="project" value="InterPro"/>
</dbReference>
<dbReference type="InterPro" id="IPR008254">
    <property type="entry name" value="Flavodoxin/NO_synth"/>
</dbReference>
<keyword evidence="2" id="KW-0285">Flavoprotein</keyword>
<dbReference type="RefSeq" id="WP_202658949.1">
    <property type="nucleotide sequence ID" value="NZ_JAESVP010000003.1"/>
</dbReference>
<organism evidence="5 6">
    <name type="scientific">Fuscibacter oryzae</name>
    <dbReference type="NCBI Taxonomy" id="2803939"/>
    <lineage>
        <taxon>Bacteria</taxon>
        <taxon>Pseudomonadati</taxon>
        <taxon>Pseudomonadota</taxon>
        <taxon>Alphaproteobacteria</taxon>
        <taxon>Rhodobacterales</taxon>
        <taxon>Paracoccaceae</taxon>
        <taxon>Fuscibacter</taxon>
    </lineage>
</organism>
<dbReference type="AlphaFoldDB" id="A0A8J7MPU6"/>
<dbReference type="GO" id="GO:0070819">
    <property type="term" value="F:menaquinone-dependent protoporphyrinogen oxidase activity"/>
    <property type="evidence" value="ECO:0007669"/>
    <property type="project" value="TreeGrafter"/>
</dbReference>
<dbReference type="InterPro" id="IPR052200">
    <property type="entry name" value="Protoporphyrinogen_IX_DH"/>
</dbReference>
<keyword evidence="6" id="KW-1185">Reference proteome</keyword>
<feature type="domain" description="Flavodoxin-like" evidence="4">
    <location>
        <begin position="3"/>
        <end position="167"/>
    </location>
</feature>
<gene>
    <name evidence="5" type="ORF">JI744_06820</name>
</gene>